<name>A0A2B7WS85_9EURO</name>
<organism evidence="2 3">
    <name type="scientific">Helicocarpus griseus UAMH5409</name>
    <dbReference type="NCBI Taxonomy" id="1447875"/>
    <lineage>
        <taxon>Eukaryota</taxon>
        <taxon>Fungi</taxon>
        <taxon>Dikarya</taxon>
        <taxon>Ascomycota</taxon>
        <taxon>Pezizomycotina</taxon>
        <taxon>Eurotiomycetes</taxon>
        <taxon>Eurotiomycetidae</taxon>
        <taxon>Onygenales</taxon>
        <taxon>Ajellomycetaceae</taxon>
        <taxon>Helicocarpus</taxon>
    </lineage>
</organism>
<sequence>MVRGSGYYEERTLRRRTERNQRQEEDEMSSPYICRTYEEPAPAPRENAMEHTSMHTHFKIRAYYQPFGSPMNTTHDTFPNAPVYYGEQDYGYPKASIAQPFHGTEAPPANSHAPYYNYSNYSSYPNVPQAQWISQVESMMYGLNPGPPAEIAVGPYHKYTELPGNDPEGVPARRKVEYRESSGSQRVPGTRQRAPPCRSQYESEEPSIETLPALNIHVRSAEASGHLDPWQPPPGRVPEPPSHRRKRSETWEGPETWNDSETLNEPEAREGSTYWEGFRILREPGTFDNPIRLLFTDELGRIHEGVDSSQVAVVLLTRDSALLSTVPGQPKRVDSMMWSITEQVSNIDKEYGIALVGIVPSSKLGYPNSLQCREIMRGHLDVTGYNNIIVQTRGHRSLEVRGNKQYVGIHIDAKLVVARSDGPLTPRSWYLQKAGSNNYDL</sequence>
<dbReference type="Proteomes" id="UP000223968">
    <property type="component" value="Unassembled WGS sequence"/>
</dbReference>
<dbReference type="AlphaFoldDB" id="A0A2B7WS85"/>
<evidence type="ECO:0000256" key="1">
    <source>
        <dbReference type="SAM" id="MobiDB-lite"/>
    </source>
</evidence>
<evidence type="ECO:0000313" key="3">
    <source>
        <dbReference type="Proteomes" id="UP000223968"/>
    </source>
</evidence>
<comment type="caution">
    <text evidence="2">The sequence shown here is derived from an EMBL/GenBank/DDBJ whole genome shotgun (WGS) entry which is preliminary data.</text>
</comment>
<evidence type="ECO:0000313" key="2">
    <source>
        <dbReference type="EMBL" id="PGG99350.1"/>
    </source>
</evidence>
<keyword evidence="3" id="KW-1185">Reference proteome</keyword>
<feature type="region of interest" description="Disordered" evidence="1">
    <location>
        <begin position="223"/>
        <end position="270"/>
    </location>
</feature>
<feature type="region of interest" description="Disordered" evidence="1">
    <location>
        <begin position="162"/>
        <end position="208"/>
    </location>
</feature>
<gene>
    <name evidence="2" type="ORF">AJ79_08544</name>
</gene>
<proteinExistence type="predicted"/>
<feature type="compositionally biased region" description="Pro residues" evidence="1">
    <location>
        <begin position="230"/>
        <end position="240"/>
    </location>
</feature>
<dbReference type="EMBL" id="PDNB01000205">
    <property type="protein sequence ID" value="PGG99350.1"/>
    <property type="molecule type" value="Genomic_DNA"/>
</dbReference>
<feature type="region of interest" description="Disordered" evidence="1">
    <location>
        <begin position="1"/>
        <end position="29"/>
    </location>
</feature>
<accession>A0A2B7WS85</accession>
<protein>
    <submittedName>
        <fullName evidence="2">Uncharacterized protein</fullName>
    </submittedName>
</protein>
<reference evidence="2 3" key="1">
    <citation type="submission" date="2017-10" db="EMBL/GenBank/DDBJ databases">
        <title>Comparative genomics in systemic dimorphic fungi from Ajellomycetaceae.</title>
        <authorList>
            <person name="Munoz J.F."/>
            <person name="Mcewen J.G."/>
            <person name="Clay O.K."/>
            <person name="Cuomo C.A."/>
        </authorList>
    </citation>
    <scope>NUCLEOTIDE SEQUENCE [LARGE SCALE GENOMIC DNA]</scope>
    <source>
        <strain evidence="2 3">UAMH5409</strain>
    </source>
</reference>